<comment type="catalytic activity">
    <reaction evidence="1">
        <text>Hydrolysis of proteins in presence of ATP.</text>
        <dbReference type="EC" id="3.4.21.53"/>
    </reaction>
</comment>
<evidence type="ECO:0000256" key="2">
    <source>
        <dbReference type="SAM" id="Phobius"/>
    </source>
</evidence>
<protein>
    <recommendedName>
        <fullName evidence="1">endopeptidase La</fullName>
        <ecNumber evidence="1">3.4.21.53</ecNumber>
    </recommendedName>
</protein>
<keyword evidence="1" id="KW-0720">Serine protease</keyword>
<dbReference type="Proteomes" id="UP000476934">
    <property type="component" value="Unassembled WGS sequence"/>
</dbReference>
<dbReference type="InterPro" id="IPR014721">
    <property type="entry name" value="Ribsml_uS5_D2-typ_fold_subgr"/>
</dbReference>
<dbReference type="GO" id="GO:0030163">
    <property type="term" value="P:protein catabolic process"/>
    <property type="evidence" value="ECO:0007669"/>
    <property type="project" value="InterPro"/>
</dbReference>
<feature type="active site" evidence="1">
    <location>
        <position position="280"/>
    </location>
</feature>
<feature type="transmembrane region" description="Helical" evidence="2">
    <location>
        <begin position="12"/>
        <end position="30"/>
    </location>
</feature>
<proteinExistence type="inferred from homology"/>
<dbReference type="SUPFAM" id="SSF50156">
    <property type="entry name" value="PDZ domain-like"/>
    <property type="match status" value="1"/>
</dbReference>
<keyword evidence="2" id="KW-0472">Membrane</keyword>
<dbReference type="InterPro" id="IPR001478">
    <property type="entry name" value="PDZ"/>
</dbReference>
<dbReference type="GO" id="GO:0006508">
    <property type="term" value="P:proteolysis"/>
    <property type="evidence" value="ECO:0007669"/>
    <property type="project" value="UniProtKB-KW"/>
</dbReference>
<comment type="caution">
    <text evidence="4">The sequence shown here is derived from an EMBL/GenBank/DDBJ whole genome shotgun (WGS) entry which is preliminary data.</text>
</comment>
<dbReference type="SMART" id="SM00228">
    <property type="entry name" value="PDZ"/>
    <property type="match status" value="1"/>
</dbReference>
<dbReference type="InterPro" id="IPR020568">
    <property type="entry name" value="Ribosomal_Su5_D2-typ_SF"/>
</dbReference>
<dbReference type="EMBL" id="JAAIWK010000002">
    <property type="protein sequence ID" value="NEY18669.1"/>
    <property type="molecule type" value="Genomic_DNA"/>
</dbReference>
<evidence type="ECO:0000313" key="4">
    <source>
        <dbReference type="EMBL" id="NEY18669.1"/>
    </source>
</evidence>
<keyword evidence="2" id="KW-1133">Transmembrane helix</keyword>
<feature type="active site" evidence="1">
    <location>
        <position position="235"/>
    </location>
</feature>
<gene>
    <name evidence="4" type="ORF">G4D61_01640</name>
</gene>
<dbReference type="SUPFAM" id="SSF54211">
    <property type="entry name" value="Ribosomal protein S5 domain 2-like"/>
    <property type="match status" value="1"/>
</dbReference>
<name>A0A6M0P3X6_9BACI</name>
<dbReference type="InterPro" id="IPR027065">
    <property type="entry name" value="Lon_Prtase"/>
</dbReference>
<keyword evidence="5" id="KW-1185">Reference proteome</keyword>
<accession>A0A6M0P3X6</accession>
<keyword evidence="1" id="KW-0378">Hydrolase</keyword>
<dbReference type="Pfam" id="PF13180">
    <property type="entry name" value="PDZ_2"/>
    <property type="match status" value="1"/>
</dbReference>
<dbReference type="Gene3D" id="3.30.230.10">
    <property type="match status" value="1"/>
</dbReference>
<dbReference type="Pfam" id="PF05362">
    <property type="entry name" value="Lon_C"/>
    <property type="match status" value="1"/>
</dbReference>
<dbReference type="EC" id="3.4.21.53" evidence="1"/>
<dbReference type="InterPro" id="IPR008269">
    <property type="entry name" value="Lon_proteolytic"/>
</dbReference>
<dbReference type="GO" id="GO:0005524">
    <property type="term" value="F:ATP binding"/>
    <property type="evidence" value="ECO:0007669"/>
    <property type="project" value="InterPro"/>
</dbReference>
<reference evidence="4 5" key="1">
    <citation type="submission" date="2020-03" db="EMBL/GenBank/DDBJ databases">
        <title>Bacillus aquiflavi sp. nov., isolated from yellow water of strong flavor Chinese baijiu in Yibin region of China.</title>
        <authorList>
            <person name="Xie J."/>
        </authorList>
    </citation>
    <scope>NUCLEOTIDE SEQUENCE [LARGE SCALE GENOMIC DNA]</scope>
    <source>
        <strain evidence="4 5">Gsoil 114</strain>
    </source>
</reference>
<dbReference type="AlphaFoldDB" id="A0A6M0P3X6"/>
<feature type="domain" description="Lon proteolytic" evidence="3">
    <location>
        <begin position="229"/>
        <end position="346"/>
    </location>
</feature>
<dbReference type="PROSITE" id="PS51786">
    <property type="entry name" value="LON_PROTEOLYTIC"/>
    <property type="match status" value="1"/>
</dbReference>
<sequence>MKFRKNRLRILICIVIILAAISFIRLPYYIEMPGSALQLAPIIKVKGGYHEKGQLMLTTVRMARATPYLYVWAKLHKHDDIVPLDEVRDKNQTEEEYNVYQLYLMENSKHNAIEVAFSNAHKPYKSHYKGIYVLDVYDDMPASKVLKVGDRVTKVDHHSFQSSKQFMNYVGKKKLGDSVAITYIHDHKEKTASVKLARFKENKDKVGIGIGLVDDRTLTSNPSVKMNTENIGGPSAGLMFSLEIYNQLTKQDITKGYKIAGTGEIATNGEVGRIGGIDKKVIAASKAGAEIFFAPNDHITPEMKKTDPHIKTNYQEALQAAKDIHTKMKIVPVKTFNDALSYLNQLKAKE</sequence>
<dbReference type="GO" id="GO:0004252">
    <property type="term" value="F:serine-type endopeptidase activity"/>
    <property type="evidence" value="ECO:0007669"/>
    <property type="project" value="UniProtKB-UniRule"/>
</dbReference>
<evidence type="ECO:0000259" key="3">
    <source>
        <dbReference type="PROSITE" id="PS51786"/>
    </source>
</evidence>
<dbReference type="RefSeq" id="WP_025730129.1">
    <property type="nucleotide sequence ID" value="NZ_JAAIWK010000002.1"/>
</dbReference>
<organism evidence="4 5">
    <name type="scientific">Heyndrickxia ginsengihumi</name>
    <dbReference type="NCBI Taxonomy" id="363870"/>
    <lineage>
        <taxon>Bacteria</taxon>
        <taxon>Bacillati</taxon>
        <taxon>Bacillota</taxon>
        <taxon>Bacilli</taxon>
        <taxon>Bacillales</taxon>
        <taxon>Bacillaceae</taxon>
        <taxon>Heyndrickxia</taxon>
    </lineage>
</organism>
<dbReference type="PANTHER" id="PTHR10046">
    <property type="entry name" value="ATP DEPENDENT LON PROTEASE FAMILY MEMBER"/>
    <property type="match status" value="1"/>
</dbReference>
<dbReference type="GO" id="GO:0004176">
    <property type="term" value="F:ATP-dependent peptidase activity"/>
    <property type="evidence" value="ECO:0007669"/>
    <property type="project" value="UniProtKB-UniRule"/>
</dbReference>
<evidence type="ECO:0000313" key="5">
    <source>
        <dbReference type="Proteomes" id="UP000476934"/>
    </source>
</evidence>
<evidence type="ECO:0000256" key="1">
    <source>
        <dbReference type="PROSITE-ProRule" id="PRU01122"/>
    </source>
</evidence>
<dbReference type="InterPro" id="IPR036034">
    <property type="entry name" value="PDZ_sf"/>
</dbReference>
<comment type="similarity">
    <text evidence="1">Belongs to the peptidase S16 family.</text>
</comment>
<dbReference type="NCBIfam" id="NF041438">
    <property type="entry name" value="SepM_fam_S16"/>
    <property type="match status" value="1"/>
</dbReference>
<keyword evidence="1" id="KW-0645">Protease</keyword>
<keyword evidence="2" id="KW-0812">Transmembrane</keyword>